<feature type="chain" id="PRO_5020713183" evidence="1">
    <location>
        <begin position="22"/>
        <end position="165"/>
    </location>
</feature>
<dbReference type="OrthoDB" id="982482at2"/>
<keyword evidence="1" id="KW-0732">Signal</keyword>
<name>A0A4Q7V6T2_9BACT</name>
<dbReference type="EMBL" id="SHKN01000003">
    <property type="protein sequence ID" value="RZT92321.1"/>
    <property type="molecule type" value="Genomic_DNA"/>
</dbReference>
<reference evidence="2 3" key="1">
    <citation type="submission" date="2019-02" db="EMBL/GenBank/DDBJ databases">
        <title>Genomic Encyclopedia of Type Strains, Phase IV (KMG-IV): sequencing the most valuable type-strain genomes for metagenomic binning, comparative biology and taxonomic classification.</title>
        <authorList>
            <person name="Goeker M."/>
        </authorList>
    </citation>
    <scope>NUCLEOTIDE SEQUENCE [LARGE SCALE GENOMIC DNA]</scope>
    <source>
        <strain evidence="2 3">DSM 28825</strain>
    </source>
</reference>
<comment type="caution">
    <text evidence="2">The sequence shown here is derived from an EMBL/GenBank/DDBJ whole genome shotgun (WGS) entry which is preliminary data.</text>
</comment>
<feature type="signal peptide" evidence="1">
    <location>
        <begin position="1"/>
        <end position="21"/>
    </location>
</feature>
<dbReference type="InterPro" id="IPR020018">
    <property type="entry name" value="Motility-assoc_lipoprot_GldH"/>
</dbReference>
<keyword evidence="3" id="KW-1185">Reference proteome</keyword>
<dbReference type="PROSITE" id="PS51257">
    <property type="entry name" value="PROKAR_LIPOPROTEIN"/>
    <property type="match status" value="1"/>
</dbReference>
<protein>
    <submittedName>
        <fullName evidence="2">Gliding motility-associated lipoprotein GldH</fullName>
    </submittedName>
</protein>
<dbReference type="RefSeq" id="WP_130308172.1">
    <property type="nucleotide sequence ID" value="NZ_SHKN01000003.1"/>
</dbReference>
<keyword evidence="2" id="KW-0449">Lipoprotein</keyword>
<gene>
    <name evidence="2" type="ORF">EV201_2792</name>
</gene>
<dbReference type="Proteomes" id="UP000293562">
    <property type="component" value="Unassembled WGS sequence"/>
</dbReference>
<evidence type="ECO:0000256" key="1">
    <source>
        <dbReference type="SAM" id="SignalP"/>
    </source>
</evidence>
<dbReference type="Pfam" id="PF14109">
    <property type="entry name" value="GldH_lipo"/>
    <property type="match status" value="1"/>
</dbReference>
<dbReference type="NCBIfam" id="TIGR03511">
    <property type="entry name" value="GldH_lipo"/>
    <property type="match status" value="1"/>
</dbReference>
<evidence type="ECO:0000313" key="2">
    <source>
        <dbReference type="EMBL" id="RZT92321.1"/>
    </source>
</evidence>
<accession>A0A4Q7V6T2</accession>
<proteinExistence type="predicted"/>
<sequence length="165" mass="19205">MKFKSKTLLLLSFALIFISSACQDNRLYENYVDIPNHKWNKEHIARFEVEITDSIQLHNIYIDIRNTGRYPYSNLWLFIKQTDPEGVTNEDKFECHLADDTGEWFGSGFGNIFDLQVLYKPTVSFSKPGLYIFEMVQGMRDDNLPGIVNIGLKIDKTKQLETQNK</sequence>
<evidence type="ECO:0000313" key="3">
    <source>
        <dbReference type="Proteomes" id="UP000293562"/>
    </source>
</evidence>
<dbReference type="AlphaFoldDB" id="A0A4Q7V6T2"/>
<organism evidence="2 3">
    <name type="scientific">Ancylomarina subtilis</name>
    <dbReference type="NCBI Taxonomy" id="1639035"/>
    <lineage>
        <taxon>Bacteria</taxon>
        <taxon>Pseudomonadati</taxon>
        <taxon>Bacteroidota</taxon>
        <taxon>Bacteroidia</taxon>
        <taxon>Marinilabiliales</taxon>
        <taxon>Marinifilaceae</taxon>
        <taxon>Ancylomarina</taxon>
    </lineage>
</organism>